<proteinExistence type="predicted"/>
<organism evidence="1 2">
    <name type="scientific">Eiseniibacteriota bacterium</name>
    <dbReference type="NCBI Taxonomy" id="2212470"/>
    <lineage>
        <taxon>Bacteria</taxon>
        <taxon>Candidatus Eiseniibacteriota</taxon>
    </lineage>
</organism>
<comment type="caution">
    <text evidence="1">The sequence shown here is derived from an EMBL/GenBank/DDBJ whole genome shotgun (WGS) entry which is preliminary data.</text>
</comment>
<dbReference type="AlphaFoldDB" id="A0A956SHC6"/>
<accession>A0A956SHC6</accession>
<evidence type="ECO:0000313" key="1">
    <source>
        <dbReference type="EMBL" id="MCA9759499.1"/>
    </source>
</evidence>
<sequence length="361" mass="39045">MPNSMRKRRIGPLAFAALLLLLPSLALSRRYDPPEWEVIPNADALGMGGAFSAVAERPTAVRWSPASLAFQPGAALDVMPYARPTPIFEDIWFASAAGSIDFGAVGVGANLNYLEFDDIRTVFGNGEPRGAFDLSFVGVLLGAGVDLLDVMGSGGVHHPVHIGLGGTFKYHVADDYFSESPGDLYESEHAWDLDFGSLVRVDQVVGESAVQWSGAWTVKNVLDRKVEPYDGRVTRVDRLGLAATVWTGSFRSFPYLVRGRLVGDISGILVTPDDWDSTVYNLGAELGAFGIAALRIGWASDSHGDFHRASFGARLGNEFPIGTSGDLLHTFGVRVDFASVPSPFFDERAEYFTLAVRTGFY</sequence>
<protein>
    <submittedName>
        <fullName evidence="1">Uncharacterized protein</fullName>
    </submittedName>
</protein>
<dbReference type="Proteomes" id="UP000739538">
    <property type="component" value="Unassembled WGS sequence"/>
</dbReference>
<reference evidence="1" key="2">
    <citation type="journal article" date="2021" name="Microbiome">
        <title>Successional dynamics and alternative stable states in a saline activated sludge microbial community over 9 years.</title>
        <authorList>
            <person name="Wang Y."/>
            <person name="Ye J."/>
            <person name="Ju F."/>
            <person name="Liu L."/>
            <person name="Boyd J.A."/>
            <person name="Deng Y."/>
            <person name="Parks D.H."/>
            <person name="Jiang X."/>
            <person name="Yin X."/>
            <person name="Woodcroft B.J."/>
            <person name="Tyson G.W."/>
            <person name="Hugenholtz P."/>
            <person name="Polz M.F."/>
            <person name="Zhang T."/>
        </authorList>
    </citation>
    <scope>NUCLEOTIDE SEQUENCE</scope>
    <source>
        <strain evidence="1">HKST-UBA02</strain>
    </source>
</reference>
<dbReference type="EMBL" id="JAGQHS010000368">
    <property type="protein sequence ID" value="MCA9759499.1"/>
    <property type="molecule type" value="Genomic_DNA"/>
</dbReference>
<evidence type="ECO:0000313" key="2">
    <source>
        <dbReference type="Proteomes" id="UP000739538"/>
    </source>
</evidence>
<name>A0A956SHC6_UNCEI</name>
<reference evidence="1" key="1">
    <citation type="submission" date="2020-04" db="EMBL/GenBank/DDBJ databases">
        <authorList>
            <person name="Zhang T."/>
        </authorList>
    </citation>
    <scope>NUCLEOTIDE SEQUENCE</scope>
    <source>
        <strain evidence="1">HKST-UBA02</strain>
    </source>
</reference>
<gene>
    <name evidence="1" type="ORF">KDA27_27135</name>
</gene>